<keyword evidence="2" id="KW-0472">Membrane</keyword>
<protein>
    <submittedName>
        <fullName evidence="3">Uncharacterized protein</fullName>
    </submittedName>
</protein>
<dbReference type="EnsemblMetazoa" id="XM_038012106.1">
    <property type="protein sequence ID" value="XP_037868034.1"/>
    <property type="gene ID" value="LOC110385379"/>
</dbReference>
<feature type="region of interest" description="Disordered" evidence="1">
    <location>
        <begin position="298"/>
        <end position="332"/>
    </location>
</feature>
<proteinExistence type="predicted"/>
<evidence type="ECO:0000256" key="2">
    <source>
        <dbReference type="SAM" id="Phobius"/>
    </source>
</evidence>
<evidence type="ECO:0000313" key="4">
    <source>
        <dbReference type="Proteomes" id="UP000005204"/>
    </source>
</evidence>
<name>A0A8R2QWY4_BOMMO</name>
<feature type="compositionally biased region" description="Basic and acidic residues" evidence="1">
    <location>
        <begin position="306"/>
        <end position="321"/>
    </location>
</feature>
<feature type="transmembrane region" description="Helical" evidence="2">
    <location>
        <begin position="266"/>
        <end position="284"/>
    </location>
</feature>
<dbReference type="AlphaFoldDB" id="A0A8R2QWY4"/>
<keyword evidence="4" id="KW-1185">Reference proteome</keyword>
<accession>A0A8R2QWY4</accession>
<organism evidence="3 4">
    <name type="scientific">Bombyx mori</name>
    <name type="common">Silk moth</name>
    <dbReference type="NCBI Taxonomy" id="7091"/>
    <lineage>
        <taxon>Eukaryota</taxon>
        <taxon>Metazoa</taxon>
        <taxon>Ecdysozoa</taxon>
        <taxon>Arthropoda</taxon>
        <taxon>Hexapoda</taxon>
        <taxon>Insecta</taxon>
        <taxon>Pterygota</taxon>
        <taxon>Neoptera</taxon>
        <taxon>Endopterygota</taxon>
        <taxon>Lepidoptera</taxon>
        <taxon>Glossata</taxon>
        <taxon>Ditrysia</taxon>
        <taxon>Bombycoidea</taxon>
        <taxon>Bombycidae</taxon>
        <taxon>Bombycinae</taxon>
        <taxon>Bombyx</taxon>
    </lineage>
</organism>
<reference evidence="3" key="2">
    <citation type="submission" date="2022-06" db="UniProtKB">
        <authorList>
            <consortium name="EnsemblMetazoa"/>
        </authorList>
    </citation>
    <scope>IDENTIFICATION</scope>
    <source>
        <strain evidence="3">p50T (Dazao)</strain>
    </source>
</reference>
<keyword evidence="2" id="KW-1133">Transmembrane helix</keyword>
<keyword evidence="2" id="KW-0812">Transmembrane</keyword>
<evidence type="ECO:0000313" key="3">
    <source>
        <dbReference type="EnsemblMetazoa" id="XP_037868034.1"/>
    </source>
</evidence>
<sequence length="332" mass="38476">MLGIENLRIMINKLILVYGQEQVLQAELREYYDVIKSGYYYAGNKIIIIFKFPVISPSKFEFYKLSLVPNRNLKTYVPPYPFLAANGVTFMYVESECPKFNQEHIYEEKIKHISRGDPHCVESIVSHQTLDNSCRPTKVTFDKEAVEQLDDQHYTLIFPKTMKTELQCERQQFINLHGSYLATIPHKCLLRTAEFTIININDRVKGQPLLITEIPHNYDAIDTKEIQHIKLNSINLKSLQPIQDKIIMQQPIKMDHTDTAIYHTTIPLYGALAVAIVIISSYILKRYKLKPKPIKKIPPSQVMTARSHESEDLENSEHQDPRTATFDLKVLK</sequence>
<reference evidence="4" key="1">
    <citation type="journal article" date="2008" name="Insect Biochem. Mol. Biol.">
        <title>The genome of a lepidopteran model insect, the silkworm Bombyx mori.</title>
        <authorList>
            <consortium name="International Silkworm Genome Consortium"/>
        </authorList>
    </citation>
    <scope>NUCLEOTIDE SEQUENCE [LARGE SCALE GENOMIC DNA]</scope>
    <source>
        <strain evidence="4">p50T</strain>
    </source>
</reference>
<dbReference type="Proteomes" id="UP000005204">
    <property type="component" value="Unassembled WGS sequence"/>
</dbReference>
<evidence type="ECO:0000256" key="1">
    <source>
        <dbReference type="SAM" id="MobiDB-lite"/>
    </source>
</evidence>